<reference evidence="1" key="1">
    <citation type="submission" date="2012-09" db="EMBL/GenBank/DDBJ databases">
        <authorList>
            <person name="Martin A.A."/>
        </authorList>
    </citation>
    <scope>NUCLEOTIDE SEQUENCE</scope>
</reference>
<organism evidence="1 2">
    <name type="scientific">Angiostrongylus cantonensis</name>
    <name type="common">Rat lungworm</name>
    <dbReference type="NCBI Taxonomy" id="6313"/>
    <lineage>
        <taxon>Eukaryota</taxon>
        <taxon>Metazoa</taxon>
        <taxon>Ecdysozoa</taxon>
        <taxon>Nematoda</taxon>
        <taxon>Chromadorea</taxon>
        <taxon>Rhabditida</taxon>
        <taxon>Rhabditina</taxon>
        <taxon>Rhabditomorpha</taxon>
        <taxon>Strongyloidea</taxon>
        <taxon>Metastrongylidae</taxon>
        <taxon>Angiostrongylus</taxon>
    </lineage>
</organism>
<dbReference type="InterPro" id="IPR029063">
    <property type="entry name" value="SAM-dependent_MTases_sf"/>
</dbReference>
<protein>
    <submittedName>
        <fullName evidence="2">Methyltransf_11 domain-containing protein</fullName>
    </submittedName>
</protein>
<dbReference type="Gene3D" id="3.40.50.150">
    <property type="entry name" value="Vaccinia Virus protein VP39"/>
    <property type="match status" value="1"/>
</dbReference>
<dbReference type="SUPFAM" id="SSF53335">
    <property type="entry name" value="S-adenosyl-L-methionine-dependent methyltransferases"/>
    <property type="match status" value="1"/>
</dbReference>
<dbReference type="STRING" id="6313.A0A0K0CYG8"/>
<dbReference type="AlphaFoldDB" id="A0A0K0CYG8"/>
<evidence type="ECO:0000313" key="2">
    <source>
        <dbReference type="WBParaSite" id="ACAC_0000268601-mRNA-1"/>
    </source>
</evidence>
<sequence>MPLGDSRVQRRLSFFGWKKTSFHGRDVLLTGVLRDGSHSHPFLLIQNFRSCIRILRLSPFYKSQISPLFSYDVVVTSETIYNTDDYENLHDAFDYALSPNGVIWVAAKVFYFGVGGNVPTFVEFVESKGVFKVSTKESISSDIPRVILELKR</sequence>
<proteinExistence type="predicted"/>
<accession>A0A0K0CYG8</accession>
<keyword evidence="1" id="KW-1185">Reference proteome</keyword>
<name>A0A0K0CYG8_ANGCA</name>
<evidence type="ECO:0000313" key="1">
    <source>
        <dbReference type="Proteomes" id="UP000035642"/>
    </source>
</evidence>
<dbReference type="WBParaSite" id="ACAC_0000268601-mRNA-1">
    <property type="protein sequence ID" value="ACAC_0000268601-mRNA-1"/>
    <property type="gene ID" value="ACAC_0000268601"/>
</dbReference>
<reference evidence="2" key="2">
    <citation type="submission" date="2017-02" db="UniProtKB">
        <authorList>
            <consortium name="WormBaseParasite"/>
        </authorList>
    </citation>
    <scope>IDENTIFICATION</scope>
</reference>
<dbReference type="Proteomes" id="UP000035642">
    <property type="component" value="Unassembled WGS sequence"/>
</dbReference>